<organism evidence="1 2">
    <name type="scientific">Monascus purpureus</name>
    <name type="common">Red mold</name>
    <name type="synonym">Monascus anka</name>
    <dbReference type="NCBI Taxonomy" id="5098"/>
    <lineage>
        <taxon>Eukaryota</taxon>
        <taxon>Fungi</taxon>
        <taxon>Dikarya</taxon>
        <taxon>Ascomycota</taxon>
        <taxon>Pezizomycotina</taxon>
        <taxon>Eurotiomycetes</taxon>
        <taxon>Eurotiomycetidae</taxon>
        <taxon>Eurotiales</taxon>
        <taxon>Aspergillaceae</taxon>
        <taxon>Monascus</taxon>
    </lineage>
</organism>
<name>A0A507R0F8_MONPU</name>
<dbReference type="Gene3D" id="3.40.30.10">
    <property type="entry name" value="Glutaredoxin"/>
    <property type="match status" value="1"/>
</dbReference>
<dbReference type="AlphaFoldDB" id="A0A507R0F8"/>
<keyword evidence="2" id="KW-1185">Reference proteome</keyword>
<dbReference type="Proteomes" id="UP000319663">
    <property type="component" value="Unassembled WGS sequence"/>
</dbReference>
<dbReference type="EMBL" id="VIFY01000028">
    <property type="protein sequence ID" value="TQB74709.1"/>
    <property type="molecule type" value="Genomic_DNA"/>
</dbReference>
<accession>A0A507R0F8</accession>
<evidence type="ECO:0000313" key="1">
    <source>
        <dbReference type="EMBL" id="TQB74709.1"/>
    </source>
</evidence>
<reference evidence="1 2" key="1">
    <citation type="submission" date="2019-06" db="EMBL/GenBank/DDBJ databases">
        <title>Wine fermentation using esterase from Monascus purpureus.</title>
        <authorList>
            <person name="Geng C."/>
            <person name="Zhang Y."/>
        </authorList>
    </citation>
    <scope>NUCLEOTIDE SEQUENCE [LARGE SCALE GENOMIC DNA]</scope>
    <source>
        <strain evidence="1">HQ1</strain>
    </source>
</reference>
<protein>
    <recommendedName>
        <fullName evidence="3">GST N-terminal domain-containing protein</fullName>
    </recommendedName>
</protein>
<comment type="caution">
    <text evidence="1">The sequence shown here is derived from an EMBL/GenBank/DDBJ whole genome shotgun (WGS) entry which is preliminary data.</text>
</comment>
<evidence type="ECO:0008006" key="3">
    <source>
        <dbReference type="Google" id="ProtNLM"/>
    </source>
</evidence>
<gene>
    <name evidence="1" type="ORF">MPDQ_004360</name>
</gene>
<sequence length="97" mass="11013">MAPPEYCVIQDGDLSLAESGAIIEYILTKYGGQSKSKSKNKLVPESTSERYPDYRFRFHHTNTWLQSASMTLMIAKFARLSEDNALFKAMNAQFNVI</sequence>
<dbReference type="STRING" id="5098.A0A507R0F8"/>
<evidence type="ECO:0000313" key="2">
    <source>
        <dbReference type="Proteomes" id="UP000319663"/>
    </source>
</evidence>
<proteinExistence type="predicted"/>
<dbReference type="OrthoDB" id="2309723at2759"/>